<evidence type="ECO:0000313" key="3">
    <source>
        <dbReference type="Proteomes" id="UP000518266"/>
    </source>
</evidence>
<gene>
    <name evidence="2" type="ORF">F7725_003239</name>
</gene>
<evidence type="ECO:0000256" key="1">
    <source>
        <dbReference type="SAM" id="MobiDB-lite"/>
    </source>
</evidence>
<feature type="region of interest" description="Disordered" evidence="1">
    <location>
        <begin position="397"/>
        <end position="428"/>
    </location>
</feature>
<protein>
    <submittedName>
        <fullName evidence="2">Uncharacterized protein</fullName>
    </submittedName>
</protein>
<sequence>MALCVWSSPPTVCPPVRRHAAAPPSPFPHSAGRPAADSLQYRNDGDSQSSTDGRGLQAVSSLVMRSFLSGPSAVAKLGSGVDELQVDLLHGTTSQHPLLDSHNTAFNHDEVIGHISIIVLCGSIVLHQLAILGVEALANLVDLLVDLCAVVVTLLTSTGHREGNTGRMPGTNTGNLTQTTMGLARKLLCAPTAGDTLVSVTLGDANNIDHLVLGEDVVNRHGLFQLLTGPVHLVSDAASVQLHLHQMRLLLRNGQQAHLNRRNKMHYLVKAFFLDLYLRPHRRRHEVGTVPVESALALFTDVLSEDSLEGPQATGCADVTNNSNHNHGRGLKNARSVDLADDVGHAGLVAQEGGKVHGLGGVILGEALRLTTMTTTPLAGQEAQGAVAGSRKFTVRLEGGKSKSQMSPESEQGASTDSHCSPASMGSL</sequence>
<dbReference type="EMBL" id="JAAKFY010000014">
    <property type="protein sequence ID" value="KAF3846161.1"/>
    <property type="molecule type" value="Genomic_DNA"/>
</dbReference>
<feature type="compositionally biased region" description="Polar residues" evidence="1">
    <location>
        <begin position="402"/>
        <end position="428"/>
    </location>
</feature>
<comment type="caution">
    <text evidence="2">The sequence shown here is derived from an EMBL/GenBank/DDBJ whole genome shotgun (WGS) entry which is preliminary data.</text>
</comment>
<accession>A0A7J5YB15</accession>
<evidence type="ECO:0000313" key="2">
    <source>
        <dbReference type="EMBL" id="KAF3846161.1"/>
    </source>
</evidence>
<dbReference type="AlphaFoldDB" id="A0A7J5YB15"/>
<proteinExistence type="predicted"/>
<reference evidence="2 3" key="1">
    <citation type="submission" date="2020-03" db="EMBL/GenBank/DDBJ databases">
        <title>Dissostichus mawsoni Genome sequencing and assembly.</title>
        <authorList>
            <person name="Park H."/>
        </authorList>
    </citation>
    <scope>NUCLEOTIDE SEQUENCE [LARGE SCALE GENOMIC DNA]</scope>
    <source>
        <strain evidence="2">DM0001</strain>
        <tissue evidence="2">Muscle</tissue>
    </source>
</reference>
<feature type="region of interest" description="Disordered" evidence="1">
    <location>
        <begin position="14"/>
        <end position="54"/>
    </location>
</feature>
<keyword evidence="3" id="KW-1185">Reference proteome</keyword>
<name>A0A7J5YB15_DISMA</name>
<organism evidence="2 3">
    <name type="scientific">Dissostichus mawsoni</name>
    <name type="common">Antarctic cod</name>
    <dbReference type="NCBI Taxonomy" id="36200"/>
    <lineage>
        <taxon>Eukaryota</taxon>
        <taxon>Metazoa</taxon>
        <taxon>Chordata</taxon>
        <taxon>Craniata</taxon>
        <taxon>Vertebrata</taxon>
        <taxon>Euteleostomi</taxon>
        <taxon>Actinopterygii</taxon>
        <taxon>Neopterygii</taxon>
        <taxon>Teleostei</taxon>
        <taxon>Neoteleostei</taxon>
        <taxon>Acanthomorphata</taxon>
        <taxon>Eupercaria</taxon>
        <taxon>Perciformes</taxon>
        <taxon>Notothenioidei</taxon>
        <taxon>Nototheniidae</taxon>
        <taxon>Dissostichus</taxon>
    </lineage>
</organism>
<dbReference type="Proteomes" id="UP000518266">
    <property type="component" value="Unassembled WGS sequence"/>
</dbReference>
<dbReference type="OrthoDB" id="8121158at2759"/>